<feature type="region of interest" description="Disordered" evidence="2">
    <location>
        <begin position="41"/>
        <end position="61"/>
    </location>
</feature>
<accession>A0A0B5IGZ7</accession>
<dbReference type="InterPro" id="IPR008462">
    <property type="entry name" value="CsbD"/>
</dbReference>
<name>A0A0B5IGZ7_9ACTN</name>
<dbReference type="Proteomes" id="UP000031774">
    <property type="component" value="Chromosome"/>
</dbReference>
<dbReference type="AlphaFoldDB" id="A0A0B5IGZ7"/>
<dbReference type="SUPFAM" id="SSF69047">
    <property type="entry name" value="Hypothetical protein YjbJ"/>
    <property type="match status" value="1"/>
</dbReference>
<comment type="similarity">
    <text evidence="1">Belongs to the UPF0337 (CsbD) family.</text>
</comment>
<organism evidence="4 5">
    <name type="scientific">Streptomyces vietnamensis</name>
    <dbReference type="NCBI Taxonomy" id="362257"/>
    <lineage>
        <taxon>Bacteria</taxon>
        <taxon>Bacillati</taxon>
        <taxon>Actinomycetota</taxon>
        <taxon>Actinomycetes</taxon>
        <taxon>Kitasatosporales</taxon>
        <taxon>Streptomycetaceae</taxon>
        <taxon>Streptomyces</taxon>
    </lineage>
</organism>
<dbReference type="EMBL" id="CP010407">
    <property type="protein sequence ID" value="AJF68978.1"/>
    <property type="molecule type" value="Genomic_DNA"/>
</dbReference>
<protein>
    <submittedName>
        <fullName evidence="4">General stress protein CsbD</fullName>
    </submittedName>
</protein>
<dbReference type="InterPro" id="IPR036629">
    <property type="entry name" value="YjbJ_sf"/>
</dbReference>
<dbReference type="KEGG" id="svt:SVTN_36390"/>
<dbReference type="STRING" id="362257.SVTN_36390"/>
<reference evidence="4 5" key="1">
    <citation type="submission" date="2014-12" db="EMBL/GenBank/DDBJ databases">
        <title>Complete genome sequence of Streptomyces vietnamensis strain GIMV4.0001, a genetic manipulable producer of the benzoisochromanequinone antibiotic granaticin.</title>
        <authorList>
            <person name="Deng M.R."/>
            <person name="Guo J."/>
            <person name="Ma L.Y."/>
            <person name="Feng G.D."/>
            <person name="Mo C.Y."/>
            <person name="Zhu H.H."/>
        </authorList>
    </citation>
    <scope>NUCLEOTIDE SEQUENCE [LARGE SCALE GENOMIC DNA]</scope>
    <source>
        <strain evidence="5">GIMV4.0001</strain>
    </source>
</reference>
<gene>
    <name evidence="4" type="ORF">SVTN_36390</name>
</gene>
<evidence type="ECO:0000256" key="2">
    <source>
        <dbReference type="SAM" id="MobiDB-lite"/>
    </source>
</evidence>
<sequence>MNTGMEKAKGRIKEIAGKITGHERLEAEGRTDQMKAKIRHTMTSVRHRAEGIRDSLKHDRS</sequence>
<evidence type="ECO:0000313" key="5">
    <source>
        <dbReference type="Proteomes" id="UP000031774"/>
    </source>
</evidence>
<dbReference type="Pfam" id="PF05532">
    <property type="entry name" value="CsbD"/>
    <property type="match status" value="1"/>
</dbReference>
<dbReference type="RefSeq" id="WP_041132900.1">
    <property type="nucleotide sequence ID" value="NZ_CP010407.1"/>
</dbReference>
<dbReference type="Gene3D" id="1.10.1470.10">
    <property type="entry name" value="YjbJ"/>
    <property type="match status" value="1"/>
</dbReference>
<feature type="domain" description="CsbD-like" evidence="3">
    <location>
        <begin position="5"/>
        <end position="50"/>
    </location>
</feature>
<dbReference type="HOGENOM" id="CLU_135567_0_3_11"/>
<evidence type="ECO:0000259" key="3">
    <source>
        <dbReference type="Pfam" id="PF05532"/>
    </source>
</evidence>
<feature type="compositionally biased region" description="Basic and acidic residues" evidence="2">
    <location>
        <begin position="47"/>
        <end position="61"/>
    </location>
</feature>
<keyword evidence="5" id="KW-1185">Reference proteome</keyword>
<evidence type="ECO:0000313" key="4">
    <source>
        <dbReference type="EMBL" id="AJF68978.1"/>
    </source>
</evidence>
<proteinExistence type="inferred from homology"/>
<evidence type="ECO:0000256" key="1">
    <source>
        <dbReference type="ARBA" id="ARBA00009129"/>
    </source>
</evidence>